<dbReference type="OrthoDB" id="8795357at2"/>
<reference evidence="2 3" key="1">
    <citation type="submission" date="2019-01" db="EMBL/GenBank/DDBJ databases">
        <title>Complete genome sequence of Cohnella hallensis HS21 isolated from Korean fir (Abies koreana) rhizospheric soil.</title>
        <authorList>
            <person name="Jiang L."/>
            <person name="Kang S.W."/>
            <person name="Kim S."/>
            <person name="Jung J."/>
            <person name="Kim C.Y."/>
            <person name="Kim D.H."/>
            <person name="Kim S.W."/>
            <person name="Lee J."/>
        </authorList>
    </citation>
    <scope>NUCLEOTIDE SEQUENCE [LARGE SCALE GENOMIC DNA]</scope>
    <source>
        <strain evidence="2 3">HS21</strain>
    </source>
</reference>
<sequence length="107" mass="12439">MKLDSNFIYLKDMYSDSYYPTFLVDKVKNQIVQVVTFLESGTHTNDAIQAKLDEMTIAINELQEEFDQNDSEIETVARESIASTVEEILKFFDVDIDTETAIQERDW</sequence>
<feature type="coiled-coil region" evidence="1">
    <location>
        <begin position="45"/>
        <end position="79"/>
    </location>
</feature>
<proteinExistence type="predicted"/>
<evidence type="ECO:0000256" key="1">
    <source>
        <dbReference type="SAM" id="Coils"/>
    </source>
</evidence>
<organism evidence="2 3">
    <name type="scientific">Cohnella abietis</name>
    <dbReference type="NCBI Taxonomy" id="2507935"/>
    <lineage>
        <taxon>Bacteria</taxon>
        <taxon>Bacillati</taxon>
        <taxon>Bacillota</taxon>
        <taxon>Bacilli</taxon>
        <taxon>Bacillales</taxon>
        <taxon>Paenibacillaceae</taxon>
        <taxon>Cohnella</taxon>
    </lineage>
</organism>
<dbReference type="Proteomes" id="UP000289856">
    <property type="component" value="Chromosome"/>
</dbReference>
<keyword evidence="3" id="KW-1185">Reference proteome</keyword>
<evidence type="ECO:0000313" key="2">
    <source>
        <dbReference type="EMBL" id="BBI33562.1"/>
    </source>
</evidence>
<name>A0A3T1D660_9BACL</name>
<dbReference type="Pfam" id="PF18977">
    <property type="entry name" value="DUF5713"/>
    <property type="match status" value="1"/>
</dbReference>
<protein>
    <submittedName>
        <fullName evidence="2">Uncharacterized protein</fullName>
    </submittedName>
</protein>
<evidence type="ECO:0000313" key="3">
    <source>
        <dbReference type="Proteomes" id="UP000289856"/>
    </source>
</evidence>
<dbReference type="KEGG" id="cohn:KCTCHS21_29610"/>
<dbReference type="InterPro" id="IPR043767">
    <property type="entry name" value="DUF5713"/>
</dbReference>
<dbReference type="RefSeq" id="WP_130609473.1">
    <property type="nucleotide sequence ID" value="NZ_AP019400.1"/>
</dbReference>
<accession>A0A3T1D660</accession>
<gene>
    <name evidence="2" type="ORF">KCTCHS21_29610</name>
</gene>
<dbReference type="EMBL" id="AP019400">
    <property type="protein sequence ID" value="BBI33562.1"/>
    <property type="molecule type" value="Genomic_DNA"/>
</dbReference>
<dbReference type="AlphaFoldDB" id="A0A3T1D660"/>
<keyword evidence="1" id="KW-0175">Coiled coil</keyword>